<name>A0A024GAF4_9STRA</name>
<dbReference type="AlphaFoldDB" id="A0A024GAF4"/>
<dbReference type="EMBL" id="CAIX01000055">
    <property type="protein sequence ID" value="CCI43748.1"/>
    <property type="molecule type" value="Genomic_DNA"/>
</dbReference>
<gene>
    <name evidence="1" type="ORF">BN9_045320</name>
</gene>
<sequence>MELRVYYECMFAWQESIRHPNALFIDASQVKNKATSWKHMLTLSHKGLYGELCESCEIFQYYESITVTICCSSDVYSLFGCTDFQWSSKSPNIASDVLYRTGTRETLRYVTRDGIFAQREKIASRR</sequence>
<comment type="caution">
    <text evidence="1">The sequence shown here is derived from an EMBL/GenBank/DDBJ whole genome shotgun (WGS) entry which is preliminary data.</text>
</comment>
<dbReference type="Proteomes" id="UP000053237">
    <property type="component" value="Unassembled WGS sequence"/>
</dbReference>
<proteinExistence type="predicted"/>
<protein>
    <submittedName>
        <fullName evidence="1">Uncharacterized protein</fullName>
    </submittedName>
</protein>
<evidence type="ECO:0000313" key="2">
    <source>
        <dbReference type="Proteomes" id="UP000053237"/>
    </source>
</evidence>
<evidence type="ECO:0000313" key="1">
    <source>
        <dbReference type="EMBL" id="CCI43748.1"/>
    </source>
</evidence>
<keyword evidence="2" id="KW-1185">Reference proteome</keyword>
<organism evidence="1 2">
    <name type="scientific">Albugo candida</name>
    <dbReference type="NCBI Taxonomy" id="65357"/>
    <lineage>
        <taxon>Eukaryota</taxon>
        <taxon>Sar</taxon>
        <taxon>Stramenopiles</taxon>
        <taxon>Oomycota</taxon>
        <taxon>Peronosporomycetes</taxon>
        <taxon>Albuginales</taxon>
        <taxon>Albuginaceae</taxon>
        <taxon>Albugo</taxon>
    </lineage>
</organism>
<reference evidence="1 2" key="1">
    <citation type="submission" date="2012-05" db="EMBL/GenBank/DDBJ databases">
        <title>Recombination and specialization in a pathogen metapopulation.</title>
        <authorList>
            <person name="Gardiner A."/>
            <person name="Kemen E."/>
            <person name="Schultz-Larsen T."/>
            <person name="MacLean D."/>
            <person name="Van Oosterhout C."/>
            <person name="Jones J.D.G."/>
        </authorList>
    </citation>
    <scope>NUCLEOTIDE SEQUENCE [LARGE SCALE GENOMIC DNA]</scope>
    <source>
        <strain evidence="1 2">Ac Nc2</strain>
    </source>
</reference>
<dbReference type="InParanoid" id="A0A024GAF4"/>
<accession>A0A024GAF4</accession>